<dbReference type="Pfam" id="PF14223">
    <property type="entry name" value="Retrotran_gag_2"/>
    <property type="match status" value="1"/>
</dbReference>
<reference evidence="1" key="1">
    <citation type="submission" date="2020-06" db="EMBL/GenBank/DDBJ databases">
        <authorList>
            <person name="Li T."/>
            <person name="Hu X."/>
            <person name="Zhang T."/>
            <person name="Song X."/>
            <person name="Zhang H."/>
            <person name="Dai N."/>
            <person name="Sheng W."/>
            <person name="Hou X."/>
            <person name="Wei L."/>
        </authorList>
    </citation>
    <scope>NUCLEOTIDE SEQUENCE</scope>
    <source>
        <strain evidence="1">G02</strain>
        <tissue evidence="1">Leaf</tissue>
    </source>
</reference>
<organism evidence="1">
    <name type="scientific">Sesamum radiatum</name>
    <name type="common">Black benniseed</name>
    <dbReference type="NCBI Taxonomy" id="300843"/>
    <lineage>
        <taxon>Eukaryota</taxon>
        <taxon>Viridiplantae</taxon>
        <taxon>Streptophyta</taxon>
        <taxon>Embryophyta</taxon>
        <taxon>Tracheophyta</taxon>
        <taxon>Spermatophyta</taxon>
        <taxon>Magnoliopsida</taxon>
        <taxon>eudicotyledons</taxon>
        <taxon>Gunneridae</taxon>
        <taxon>Pentapetalae</taxon>
        <taxon>asterids</taxon>
        <taxon>lamiids</taxon>
        <taxon>Lamiales</taxon>
        <taxon>Pedaliaceae</taxon>
        <taxon>Sesamum</taxon>
    </lineage>
</organism>
<sequence length="228" mass="25515">MPEDSLPEECSTFQKWHEDNQKIRSNIFVSISNDIQKQYDRLDDFSSIMLCMSDVYVVPDRYIGSAVTKVFFETMLTEGSSLQSHGVKKLSLMEKLEVLKIGLENDTYIGVILQLLPRSYDLFVVNYNMNGLEKSVYKLINMLVPYKATSHKSGPSVLIGEASTFKANSKRVGRWKRKKGKGKAVATIAHTPSTPVALAEMSKGKGKAWGSQQSMAYDVCMHCQGKGQ</sequence>
<accession>A0AAW2RFX1</accession>
<evidence type="ECO:0000313" key="1">
    <source>
        <dbReference type="EMBL" id="KAL0378743.1"/>
    </source>
</evidence>
<proteinExistence type="predicted"/>
<dbReference type="AlphaFoldDB" id="A0AAW2RFX1"/>
<gene>
    <name evidence="1" type="ORF">Sradi_3179800</name>
</gene>
<protein>
    <submittedName>
        <fullName evidence="1">Uncharacterized protein</fullName>
    </submittedName>
</protein>
<comment type="caution">
    <text evidence="1">The sequence shown here is derived from an EMBL/GenBank/DDBJ whole genome shotgun (WGS) entry which is preliminary data.</text>
</comment>
<reference evidence="1" key="2">
    <citation type="journal article" date="2024" name="Plant">
        <title>Genomic evolution and insights into agronomic trait innovations of Sesamum species.</title>
        <authorList>
            <person name="Miao H."/>
            <person name="Wang L."/>
            <person name="Qu L."/>
            <person name="Liu H."/>
            <person name="Sun Y."/>
            <person name="Le M."/>
            <person name="Wang Q."/>
            <person name="Wei S."/>
            <person name="Zheng Y."/>
            <person name="Lin W."/>
            <person name="Duan Y."/>
            <person name="Cao H."/>
            <person name="Xiong S."/>
            <person name="Wang X."/>
            <person name="Wei L."/>
            <person name="Li C."/>
            <person name="Ma Q."/>
            <person name="Ju M."/>
            <person name="Zhao R."/>
            <person name="Li G."/>
            <person name="Mu C."/>
            <person name="Tian Q."/>
            <person name="Mei H."/>
            <person name="Zhang T."/>
            <person name="Gao T."/>
            <person name="Zhang H."/>
        </authorList>
    </citation>
    <scope>NUCLEOTIDE SEQUENCE</scope>
    <source>
        <strain evidence="1">G02</strain>
    </source>
</reference>
<name>A0AAW2RFX1_SESRA</name>
<dbReference type="EMBL" id="JACGWJ010000013">
    <property type="protein sequence ID" value="KAL0378743.1"/>
    <property type="molecule type" value="Genomic_DNA"/>
</dbReference>